<accession>A0ABD3W049</accession>
<keyword evidence="5" id="KW-1185">Reference proteome</keyword>
<evidence type="ECO:0000256" key="3">
    <source>
        <dbReference type="ARBA" id="ARBA00023274"/>
    </source>
</evidence>
<sequence>MALHQIRVFGKYAYSLIQRSLFPGQKQPSKSFLMFQQAGTAKYEPMKVIQGQVHQNTSHILQINNATKQQNIQCVRTNVRVHYRPSAAKRIGKHGLEKRLSTPNQREVLFRRLLKGRNTLCVFDRFINNVRFPKKKGFNLFDPKVGYLNMTKVKKYTL</sequence>
<name>A0ABD3W049_SINWO</name>
<dbReference type="Proteomes" id="UP001634394">
    <property type="component" value="Unassembled WGS sequence"/>
</dbReference>
<keyword evidence="3" id="KW-0687">Ribonucleoprotein</keyword>
<evidence type="ECO:0000256" key="1">
    <source>
        <dbReference type="ARBA" id="ARBA00010111"/>
    </source>
</evidence>
<evidence type="ECO:0000256" key="2">
    <source>
        <dbReference type="ARBA" id="ARBA00022980"/>
    </source>
</evidence>
<organism evidence="4 5">
    <name type="scientific">Sinanodonta woodiana</name>
    <name type="common">Chinese pond mussel</name>
    <name type="synonym">Anodonta woodiana</name>
    <dbReference type="NCBI Taxonomy" id="1069815"/>
    <lineage>
        <taxon>Eukaryota</taxon>
        <taxon>Metazoa</taxon>
        <taxon>Spiralia</taxon>
        <taxon>Lophotrochozoa</taxon>
        <taxon>Mollusca</taxon>
        <taxon>Bivalvia</taxon>
        <taxon>Autobranchia</taxon>
        <taxon>Heteroconchia</taxon>
        <taxon>Palaeoheterodonta</taxon>
        <taxon>Unionida</taxon>
        <taxon>Unionoidea</taxon>
        <taxon>Unionidae</taxon>
        <taxon>Unioninae</taxon>
        <taxon>Sinanodonta</taxon>
    </lineage>
</organism>
<dbReference type="EMBL" id="JBJQND010000009">
    <property type="protein sequence ID" value="KAL3867246.1"/>
    <property type="molecule type" value="Genomic_DNA"/>
</dbReference>
<dbReference type="InterPro" id="IPR000271">
    <property type="entry name" value="Ribosomal_bL34"/>
</dbReference>
<dbReference type="AlphaFoldDB" id="A0ABD3W049"/>
<reference evidence="4 5" key="1">
    <citation type="submission" date="2024-11" db="EMBL/GenBank/DDBJ databases">
        <title>Chromosome-level genome assembly of the freshwater bivalve Anodonta woodiana.</title>
        <authorList>
            <person name="Chen X."/>
        </authorList>
    </citation>
    <scope>NUCLEOTIDE SEQUENCE [LARGE SCALE GENOMIC DNA]</scope>
    <source>
        <strain evidence="4">MN2024</strain>
        <tissue evidence="4">Gills</tissue>
    </source>
</reference>
<comment type="caution">
    <text evidence="4">The sequence shown here is derived from an EMBL/GenBank/DDBJ whole genome shotgun (WGS) entry which is preliminary data.</text>
</comment>
<keyword evidence="2" id="KW-0689">Ribosomal protein</keyword>
<evidence type="ECO:0000313" key="5">
    <source>
        <dbReference type="Proteomes" id="UP001634394"/>
    </source>
</evidence>
<dbReference type="Pfam" id="PF00468">
    <property type="entry name" value="Ribosomal_L34"/>
    <property type="match status" value="1"/>
</dbReference>
<protein>
    <submittedName>
        <fullName evidence="4">Uncharacterized protein</fullName>
    </submittedName>
</protein>
<evidence type="ECO:0000313" key="4">
    <source>
        <dbReference type="EMBL" id="KAL3867246.1"/>
    </source>
</evidence>
<dbReference type="GO" id="GO:1990904">
    <property type="term" value="C:ribonucleoprotein complex"/>
    <property type="evidence" value="ECO:0007669"/>
    <property type="project" value="UniProtKB-KW"/>
</dbReference>
<dbReference type="Gene3D" id="1.10.287.3980">
    <property type="match status" value="1"/>
</dbReference>
<gene>
    <name evidence="4" type="ORF">ACJMK2_044462</name>
</gene>
<proteinExistence type="inferred from homology"/>
<dbReference type="GO" id="GO:0005840">
    <property type="term" value="C:ribosome"/>
    <property type="evidence" value="ECO:0007669"/>
    <property type="project" value="UniProtKB-KW"/>
</dbReference>
<comment type="similarity">
    <text evidence="1">Belongs to the bacterial ribosomal protein bL34 family.</text>
</comment>